<feature type="region of interest" description="Disordered" evidence="2">
    <location>
        <begin position="1"/>
        <end position="48"/>
    </location>
</feature>
<proteinExistence type="predicted"/>
<evidence type="ECO:0000256" key="1">
    <source>
        <dbReference type="SAM" id="Coils"/>
    </source>
</evidence>
<name>A0A8B6CPG9_MYTGA</name>
<dbReference type="OrthoDB" id="8964522at2759"/>
<feature type="compositionally biased region" description="Polar residues" evidence="2">
    <location>
        <begin position="33"/>
        <end position="42"/>
    </location>
</feature>
<keyword evidence="4" id="KW-1185">Reference proteome</keyword>
<evidence type="ECO:0000313" key="3">
    <source>
        <dbReference type="EMBL" id="VDI08115.1"/>
    </source>
</evidence>
<dbReference type="AlphaFoldDB" id="A0A8B6CPG9"/>
<gene>
    <name evidence="3" type="ORF">MGAL_10B057451</name>
</gene>
<sequence length="181" mass="21404">MDNQDDFQDATNIVAENGKDQDSNPNKRKRMGTETTTSNTNEQRQRVKEDNVALFRTYRKLNVKLIRSEQHHQYLNKCLSRDIVPKTLRSTIQPQVPDTTPKFLRNWEEAQLIHGRSLVKLLATYWEDRCKNIMAQIEELKQELQESTETEEMEHITQLIESTKLSVEKEISEKQFKPRQM</sequence>
<evidence type="ECO:0000256" key="2">
    <source>
        <dbReference type="SAM" id="MobiDB-lite"/>
    </source>
</evidence>
<keyword evidence="1" id="KW-0175">Coiled coil</keyword>
<evidence type="ECO:0000313" key="4">
    <source>
        <dbReference type="Proteomes" id="UP000596742"/>
    </source>
</evidence>
<dbReference type="EMBL" id="UYJE01002140">
    <property type="protein sequence ID" value="VDI08115.1"/>
    <property type="molecule type" value="Genomic_DNA"/>
</dbReference>
<protein>
    <submittedName>
        <fullName evidence="3">Uncharacterized protein</fullName>
    </submittedName>
</protein>
<organism evidence="3 4">
    <name type="scientific">Mytilus galloprovincialis</name>
    <name type="common">Mediterranean mussel</name>
    <dbReference type="NCBI Taxonomy" id="29158"/>
    <lineage>
        <taxon>Eukaryota</taxon>
        <taxon>Metazoa</taxon>
        <taxon>Spiralia</taxon>
        <taxon>Lophotrochozoa</taxon>
        <taxon>Mollusca</taxon>
        <taxon>Bivalvia</taxon>
        <taxon>Autobranchia</taxon>
        <taxon>Pteriomorphia</taxon>
        <taxon>Mytilida</taxon>
        <taxon>Mytiloidea</taxon>
        <taxon>Mytilidae</taxon>
        <taxon>Mytilinae</taxon>
        <taxon>Mytilus</taxon>
    </lineage>
</organism>
<comment type="caution">
    <text evidence="3">The sequence shown here is derived from an EMBL/GenBank/DDBJ whole genome shotgun (WGS) entry which is preliminary data.</text>
</comment>
<feature type="coiled-coil region" evidence="1">
    <location>
        <begin position="123"/>
        <end position="154"/>
    </location>
</feature>
<dbReference type="Proteomes" id="UP000596742">
    <property type="component" value="Unassembled WGS sequence"/>
</dbReference>
<accession>A0A8B6CPG9</accession>
<reference evidence="3" key="1">
    <citation type="submission" date="2018-11" db="EMBL/GenBank/DDBJ databases">
        <authorList>
            <person name="Alioto T."/>
            <person name="Alioto T."/>
        </authorList>
    </citation>
    <scope>NUCLEOTIDE SEQUENCE</scope>
</reference>